<comment type="caution">
    <text evidence="3">The sequence shown here is derived from an EMBL/GenBank/DDBJ whole genome shotgun (WGS) entry which is preliminary data.</text>
</comment>
<reference evidence="3 4" key="1">
    <citation type="journal article" date="2018" name="G3 (Bethesda)">
        <title>Phylogenetic and Phylogenomic Definition of Rhizopus Species.</title>
        <authorList>
            <person name="Gryganskyi A.P."/>
            <person name="Golan J."/>
            <person name="Dolatabadi S."/>
            <person name="Mondo S."/>
            <person name="Robb S."/>
            <person name="Idnurm A."/>
            <person name="Muszewska A."/>
            <person name="Steczkiewicz K."/>
            <person name="Masonjones S."/>
            <person name="Liao H.L."/>
            <person name="Gajdeczka M.T."/>
            <person name="Anike F."/>
            <person name="Vuek A."/>
            <person name="Anishchenko I.M."/>
            <person name="Voigt K."/>
            <person name="de Hoog G.S."/>
            <person name="Smith M.E."/>
            <person name="Heitman J."/>
            <person name="Vilgalys R."/>
            <person name="Stajich J.E."/>
        </authorList>
    </citation>
    <scope>NUCLEOTIDE SEQUENCE [LARGE SCALE GENOMIC DNA]</scope>
    <source>
        <strain evidence="3 4">CBS 357.93</strain>
    </source>
</reference>
<evidence type="ECO:0000313" key="3">
    <source>
        <dbReference type="EMBL" id="RCH91164.1"/>
    </source>
</evidence>
<dbReference type="EMBL" id="PJQL01001010">
    <property type="protein sequence ID" value="RCH91164.1"/>
    <property type="molecule type" value="Genomic_DNA"/>
</dbReference>
<keyword evidence="1" id="KW-0812">Transmembrane</keyword>
<feature type="non-terminal residue" evidence="3">
    <location>
        <position position="1"/>
    </location>
</feature>
<dbReference type="InterPro" id="IPR036259">
    <property type="entry name" value="MFS_trans_sf"/>
</dbReference>
<evidence type="ECO:0000256" key="2">
    <source>
        <dbReference type="SAM" id="SignalP"/>
    </source>
</evidence>
<keyword evidence="4" id="KW-1185">Reference proteome</keyword>
<proteinExistence type="predicted"/>
<sequence>HMDGVFKRMCILPLVLFVKFFVSSTTEDDTFRMKLNCYFKLDGFAAMLPNVTISAYMVDCFRKQGASVTACNNFLRYLMAGVGSLIASDIQHAMGNGPLFTFGGALMAAFSVNIFIIKRYPKKWASLRKDVI</sequence>
<protein>
    <recommendedName>
        <fullName evidence="5">Major facilitator superfamily (MFS) profile domain-containing protein</fullName>
    </recommendedName>
</protein>
<organism evidence="3 4">
    <name type="scientific">Rhizopus azygosporus</name>
    <name type="common">Rhizopus microsporus var. azygosporus</name>
    <dbReference type="NCBI Taxonomy" id="86630"/>
    <lineage>
        <taxon>Eukaryota</taxon>
        <taxon>Fungi</taxon>
        <taxon>Fungi incertae sedis</taxon>
        <taxon>Mucoromycota</taxon>
        <taxon>Mucoromycotina</taxon>
        <taxon>Mucoromycetes</taxon>
        <taxon>Mucorales</taxon>
        <taxon>Mucorineae</taxon>
        <taxon>Rhizopodaceae</taxon>
        <taxon>Rhizopus</taxon>
    </lineage>
</organism>
<evidence type="ECO:0008006" key="5">
    <source>
        <dbReference type="Google" id="ProtNLM"/>
    </source>
</evidence>
<keyword evidence="1" id="KW-0472">Membrane</keyword>
<evidence type="ECO:0000313" key="4">
    <source>
        <dbReference type="Proteomes" id="UP000252139"/>
    </source>
</evidence>
<keyword evidence="2" id="KW-0732">Signal</keyword>
<feature type="signal peptide" evidence="2">
    <location>
        <begin position="1"/>
        <end position="25"/>
    </location>
</feature>
<dbReference type="OrthoDB" id="2271322at2759"/>
<dbReference type="Proteomes" id="UP000252139">
    <property type="component" value="Unassembled WGS sequence"/>
</dbReference>
<dbReference type="AlphaFoldDB" id="A0A367JMJ4"/>
<evidence type="ECO:0000256" key="1">
    <source>
        <dbReference type="SAM" id="Phobius"/>
    </source>
</evidence>
<name>A0A367JMJ4_RHIAZ</name>
<dbReference type="SUPFAM" id="SSF103473">
    <property type="entry name" value="MFS general substrate transporter"/>
    <property type="match status" value="1"/>
</dbReference>
<dbReference type="Gene3D" id="1.20.1250.20">
    <property type="entry name" value="MFS general substrate transporter like domains"/>
    <property type="match status" value="1"/>
</dbReference>
<feature type="transmembrane region" description="Helical" evidence="1">
    <location>
        <begin position="99"/>
        <end position="117"/>
    </location>
</feature>
<accession>A0A367JMJ4</accession>
<feature type="chain" id="PRO_5016885695" description="Major facilitator superfamily (MFS) profile domain-containing protein" evidence="2">
    <location>
        <begin position="26"/>
        <end position="132"/>
    </location>
</feature>
<gene>
    <name evidence="3" type="ORF">CU097_000898</name>
</gene>
<dbReference type="STRING" id="86630.A0A367JMJ4"/>
<feature type="transmembrane region" description="Helical" evidence="1">
    <location>
        <begin position="74"/>
        <end position="93"/>
    </location>
</feature>
<keyword evidence="1" id="KW-1133">Transmembrane helix</keyword>